<reference evidence="2 3" key="1">
    <citation type="submission" date="2017-02" db="EMBL/GenBank/DDBJ databases">
        <title>A draft genome of 'Candidatus Phytoplasma aurantifolia' the agent of the witches-broom disease of lime.</title>
        <authorList>
            <person name="Foissac X."/>
            <person name="Carle P."/>
        </authorList>
    </citation>
    <scope>NUCLEOTIDE SEQUENCE [LARGE SCALE GENOMIC DNA]</scope>
    <source>
        <strain evidence="2 3">WBDL</strain>
    </source>
</reference>
<feature type="transmembrane region" description="Helical" evidence="1">
    <location>
        <begin position="21"/>
        <end position="43"/>
    </location>
</feature>
<gene>
    <name evidence="2" type="ORF">B2G44_01200</name>
</gene>
<dbReference type="AlphaFoldDB" id="A0A1S9M1W6"/>
<protein>
    <submittedName>
        <fullName evidence="2">Uncharacterized protein</fullName>
    </submittedName>
</protein>
<dbReference type="EMBL" id="MWKN01000038">
    <property type="protein sequence ID" value="OOP59099.1"/>
    <property type="molecule type" value="Genomic_DNA"/>
</dbReference>
<dbReference type="STRING" id="180978.B2G44_01200"/>
<keyword evidence="1" id="KW-1133">Transmembrane helix</keyword>
<organism evidence="2 3">
    <name type="scientific">Candidatus Phytoplasma citri</name>
    <dbReference type="NCBI Taxonomy" id="180978"/>
    <lineage>
        <taxon>Bacteria</taxon>
        <taxon>Bacillati</taxon>
        <taxon>Mycoplasmatota</taxon>
        <taxon>Mollicutes</taxon>
        <taxon>Acholeplasmatales</taxon>
        <taxon>Acholeplasmataceae</taxon>
        <taxon>Candidatus Phytoplasma</taxon>
        <taxon>16SrII (Peanut WB group)</taxon>
    </lineage>
</organism>
<comment type="caution">
    <text evidence="2">The sequence shown here is derived from an EMBL/GenBank/DDBJ whole genome shotgun (WGS) entry which is preliminary data.</text>
</comment>
<name>A0A1S9M1W6_9MOLU</name>
<proteinExistence type="predicted"/>
<evidence type="ECO:0000256" key="1">
    <source>
        <dbReference type="SAM" id="Phobius"/>
    </source>
</evidence>
<keyword evidence="1" id="KW-0472">Membrane</keyword>
<dbReference type="Proteomes" id="UP000189722">
    <property type="component" value="Unassembled WGS sequence"/>
</dbReference>
<evidence type="ECO:0000313" key="3">
    <source>
        <dbReference type="Proteomes" id="UP000189722"/>
    </source>
</evidence>
<evidence type="ECO:0000313" key="2">
    <source>
        <dbReference type="EMBL" id="OOP59099.1"/>
    </source>
</evidence>
<sequence length="86" mass="10347">MTEHYNLKQLFKSLFIFLGRIIKYLIICYFTNLISLFLFSWIHSIIIDVYLYLSKAISFLQIIKNAVNLGSKLKTFFFKTLLFFYI</sequence>
<accession>A0A1S9M1W6</accession>
<keyword evidence="1" id="KW-0812">Transmembrane</keyword>